<dbReference type="InterPro" id="IPR036397">
    <property type="entry name" value="RNaseH_sf"/>
</dbReference>
<sequence length="96" mass="10856">MPAVFCDSQGVFLARFLQWGDTETATSYCNILPKLRDAVRRKRLGLLTRGILIHYDNARPHSARLTQKKLKSFGGNIRLTAQTLLQAIITCLVRLN</sequence>
<organism evidence="1 2">
    <name type="scientific">Araneus ventricosus</name>
    <name type="common">Orbweaver spider</name>
    <name type="synonym">Epeira ventricosa</name>
    <dbReference type="NCBI Taxonomy" id="182803"/>
    <lineage>
        <taxon>Eukaryota</taxon>
        <taxon>Metazoa</taxon>
        <taxon>Ecdysozoa</taxon>
        <taxon>Arthropoda</taxon>
        <taxon>Chelicerata</taxon>
        <taxon>Arachnida</taxon>
        <taxon>Araneae</taxon>
        <taxon>Araneomorphae</taxon>
        <taxon>Entelegynae</taxon>
        <taxon>Araneoidea</taxon>
        <taxon>Araneidae</taxon>
        <taxon>Araneus</taxon>
    </lineage>
</organism>
<dbReference type="InterPro" id="IPR001888">
    <property type="entry name" value="Transposase_1"/>
</dbReference>
<evidence type="ECO:0000313" key="2">
    <source>
        <dbReference type="Proteomes" id="UP000499080"/>
    </source>
</evidence>
<proteinExistence type="predicted"/>
<dbReference type="Gene3D" id="3.30.420.10">
    <property type="entry name" value="Ribonuclease H-like superfamily/Ribonuclease H"/>
    <property type="match status" value="1"/>
</dbReference>
<protein>
    <recommendedName>
        <fullName evidence="3">Mariner Mos1 transposase</fullName>
    </recommendedName>
</protein>
<dbReference type="AlphaFoldDB" id="A0A4Y2TPJ8"/>
<evidence type="ECO:0008006" key="3">
    <source>
        <dbReference type="Google" id="ProtNLM"/>
    </source>
</evidence>
<evidence type="ECO:0000313" key="1">
    <source>
        <dbReference type="EMBL" id="GBO01337.1"/>
    </source>
</evidence>
<dbReference type="EMBL" id="BGPR01029523">
    <property type="protein sequence ID" value="GBO01337.1"/>
    <property type="molecule type" value="Genomic_DNA"/>
</dbReference>
<dbReference type="Proteomes" id="UP000499080">
    <property type="component" value="Unassembled WGS sequence"/>
</dbReference>
<keyword evidence="2" id="KW-1185">Reference proteome</keyword>
<comment type="caution">
    <text evidence="1">The sequence shown here is derived from an EMBL/GenBank/DDBJ whole genome shotgun (WGS) entry which is preliminary data.</text>
</comment>
<dbReference type="GO" id="GO:0003676">
    <property type="term" value="F:nucleic acid binding"/>
    <property type="evidence" value="ECO:0007669"/>
    <property type="project" value="InterPro"/>
</dbReference>
<dbReference type="InterPro" id="IPR052709">
    <property type="entry name" value="Transposase-MT_Hybrid"/>
</dbReference>
<reference evidence="1 2" key="1">
    <citation type="journal article" date="2019" name="Sci. Rep.">
        <title>Orb-weaving spider Araneus ventricosus genome elucidates the spidroin gene catalogue.</title>
        <authorList>
            <person name="Kono N."/>
            <person name="Nakamura H."/>
            <person name="Ohtoshi R."/>
            <person name="Moran D.A.P."/>
            <person name="Shinohara A."/>
            <person name="Yoshida Y."/>
            <person name="Fujiwara M."/>
            <person name="Mori M."/>
            <person name="Tomita M."/>
            <person name="Arakawa K."/>
        </authorList>
    </citation>
    <scope>NUCLEOTIDE SEQUENCE [LARGE SCALE GENOMIC DNA]</scope>
</reference>
<dbReference type="OrthoDB" id="6753549at2759"/>
<gene>
    <name evidence="1" type="ORF">AVEN_208274_1</name>
</gene>
<dbReference type="PANTHER" id="PTHR46060:SF1">
    <property type="entry name" value="MARINER MOS1 TRANSPOSASE-LIKE PROTEIN"/>
    <property type="match status" value="1"/>
</dbReference>
<dbReference type="Pfam" id="PF01359">
    <property type="entry name" value="Transposase_1"/>
    <property type="match status" value="1"/>
</dbReference>
<dbReference type="PANTHER" id="PTHR46060">
    <property type="entry name" value="MARINER MOS1 TRANSPOSASE-LIKE PROTEIN"/>
    <property type="match status" value="1"/>
</dbReference>
<accession>A0A4Y2TPJ8</accession>
<name>A0A4Y2TPJ8_ARAVE</name>